<name>A0A147KE70_THECS</name>
<dbReference type="Proteomes" id="UP000074382">
    <property type="component" value="Unassembled WGS sequence"/>
</dbReference>
<dbReference type="OrthoDB" id="3863906at2"/>
<dbReference type="PATRIC" id="fig|665004.4.peg.1984"/>
<gene>
    <name evidence="2" type="ORF">AC529_16920</name>
</gene>
<dbReference type="Gene3D" id="1.10.10.10">
    <property type="entry name" value="Winged helix-like DNA-binding domain superfamily/Winged helix DNA-binding domain"/>
    <property type="match status" value="1"/>
</dbReference>
<dbReference type="SUPFAM" id="SSF46785">
    <property type="entry name" value="Winged helix' DNA-binding domain"/>
    <property type="match status" value="1"/>
</dbReference>
<dbReference type="PANTHER" id="PTHR18964">
    <property type="entry name" value="ROK (REPRESSOR, ORF, KINASE) FAMILY"/>
    <property type="match status" value="1"/>
</dbReference>
<dbReference type="GO" id="GO:0003700">
    <property type="term" value="F:DNA-binding transcription factor activity"/>
    <property type="evidence" value="ECO:0007669"/>
    <property type="project" value="InterPro"/>
</dbReference>
<reference evidence="3" key="1">
    <citation type="journal article" date="2017" name="Acta Aliment.">
        <title>Plant polysaccharide degrading enzyme system of Thermpbifida cellulosilytica TB100 revealed by de novo genome project data.</title>
        <authorList>
            <person name="Toth A."/>
            <person name="Baka E."/>
            <person name="Luzics S."/>
            <person name="Bata-Vidacs I."/>
            <person name="Nagy I."/>
            <person name="Balint B."/>
            <person name="Herceg R."/>
            <person name="Olasz F."/>
            <person name="Wilk T."/>
            <person name="Nagy T."/>
            <person name="Kriszt B."/>
            <person name="Nagy I."/>
            <person name="Kukolya J."/>
        </authorList>
    </citation>
    <scope>NUCLEOTIDE SEQUENCE [LARGE SCALE GENOMIC DNA]</scope>
    <source>
        <strain evidence="3">TB100</strain>
    </source>
</reference>
<dbReference type="STRING" id="665004.AC529_16920"/>
<dbReference type="InterPro" id="IPR000600">
    <property type="entry name" value="ROK"/>
</dbReference>
<dbReference type="EMBL" id="LGEM01000120">
    <property type="protein sequence ID" value="KUP95575.1"/>
    <property type="molecule type" value="Genomic_DNA"/>
</dbReference>
<protein>
    <submittedName>
        <fullName evidence="2">ROK family protein</fullName>
    </submittedName>
</protein>
<dbReference type="InterPro" id="IPR036390">
    <property type="entry name" value="WH_DNA-bd_sf"/>
</dbReference>
<comment type="caution">
    <text evidence="2">The sequence shown here is derived from an EMBL/GenBank/DDBJ whole genome shotgun (WGS) entry which is preliminary data.</text>
</comment>
<dbReference type="CDD" id="cd24076">
    <property type="entry name" value="ASKHA_ATPase_ROK_BsXylR-like"/>
    <property type="match status" value="1"/>
</dbReference>
<dbReference type="RefSeq" id="WP_068755953.1">
    <property type="nucleotide sequence ID" value="NZ_KQ950181.1"/>
</dbReference>
<organism evidence="2 3">
    <name type="scientific">Thermobifida cellulosilytica TB100</name>
    <dbReference type="NCBI Taxonomy" id="665004"/>
    <lineage>
        <taxon>Bacteria</taxon>
        <taxon>Bacillati</taxon>
        <taxon>Actinomycetota</taxon>
        <taxon>Actinomycetes</taxon>
        <taxon>Streptosporangiales</taxon>
        <taxon>Nocardiopsidaceae</taxon>
        <taxon>Thermobifida</taxon>
    </lineage>
</organism>
<dbReference type="Gene3D" id="3.30.420.40">
    <property type="match status" value="2"/>
</dbReference>
<keyword evidence="3" id="KW-1185">Reference proteome</keyword>
<evidence type="ECO:0000313" key="2">
    <source>
        <dbReference type="EMBL" id="KUP95575.1"/>
    </source>
</evidence>
<sequence length="417" mass="42964">MVGATEGPAGFQAVRETNLGIVLRTIRTSAPCSRAVVAASTGLTKATVSSLVAELIDRGLVCETGLVNQRRVGRPGMMLTINGSTLVAIGLEVNVDYLALATMDLLEREVLTRHVAFDARAAGPEECALRLRDLLLEATADPLLRDRPLLGVSVAVPALIDVASGTVSNAPNLGWRGFPLKRRLTDLLADTALAGAPVLVDNDANLGAVAEYRGGHLARTLDLVYLTGEVGIGAGVLMNGEPLRGASGFAGEIGHIPLLKDGPRCACGQRGCLEALAGLDSILRRAVPDLVPDGPVRGSVVESLVAETARRAEADDPTALDALTSAGEWLGRAAATLVNLLNPSAIILGGYFVPLSPWLLPPCREAMAAHSFAPDSGNCRIEPSTLGLSAAARGGAMALIDALDTGSLPLPPGSNAA</sequence>
<dbReference type="InterPro" id="IPR036388">
    <property type="entry name" value="WH-like_DNA-bd_sf"/>
</dbReference>
<dbReference type="SUPFAM" id="SSF53067">
    <property type="entry name" value="Actin-like ATPase domain"/>
    <property type="match status" value="1"/>
</dbReference>
<proteinExistence type="inferred from homology"/>
<dbReference type="InterPro" id="IPR043129">
    <property type="entry name" value="ATPase_NBD"/>
</dbReference>
<dbReference type="AlphaFoldDB" id="A0A147KE70"/>
<dbReference type="PANTHER" id="PTHR18964:SF149">
    <property type="entry name" value="BIFUNCTIONAL UDP-N-ACETYLGLUCOSAMINE 2-EPIMERASE_N-ACETYLMANNOSAMINE KINASE"/>
    <property type="match status" value="1"/>
</dbReference>
<evidence type="ECO:0000313" key="3">
    <source>
        <dbReference type="Proteomes" id="UP000074382"/>
    </source>
</evidence>
<dbReference type="Pfam" id="PF00480">
    <property type="entry name" value="ROK"/>
    <property type="match status" value="1"/>
</dbReference>
<accession>A0A147KE70</accession>
<evidence type="ECO:0000256" key="1">
    <source>
        <dbReference type="ARBA" id="ARBA00006479"/>
    </source>
</evidence>
<comment type="similarity">
    <text evidence="1">Belongs to the ROK (NagC/XylR) family.</text>
</comment>